<feature type="chain" id="PRO_5046976602" evidence="1">
    <location>
        <begin position="23"/>
        <end position="292"/>
    </location>
</feature>
<reference evidence="4" key="1">
    <citation type="journal article" date="2021" name="Syst. Appl. Microbiol.">
        <title>Roseomonas hellenica sp. nov., isolated from roots of wild-growing Alkanna tinctoria.</title>
        <authorList>
            <person name="Rat A."/>
            <person name="Naranjo H.D."/>
            <person name="Lebbe L."/>
            <person name="Cnockaert M."/>
            <person name="Krigas N."/>
            <person name="Grigoriadou K."/>
            <person name="Maloupa E."/>
            <person name="Willems A."/>
        </authorList>
    </citation>
    <scope>NUCLEOTIDE SEQUENCE [LARGE SCALE GENOMIC DNA]</scope>
    <source>
        <strain evidence="4">LMG 31523</strain>
    </source>
</reference>
<comment type="caution">
    <text evidence="3">The sequence shown here is derived from an EMBL/GenBank/DDBJ whole genome shotgun (WGS) entry which is preliminary data.</text>
</comment>
<dbReference type="PANTHER" id="PTHR43433:SF5">
    <property type="entry name" value="AB HYDROLASE-1 DOMAIN-CONTAINING PROTEIN"/>
    <property type="match status" value="1"/>
</dbReference>
<dbReference type="GO" id="GO:0016787">
    <property type="term" value="F:hydrolase activity"/>
    <property type="evidence" value="ECO:0007669"/>
    <property type="project" value="UniProtKB-KW"/>
</dbReference>
<keyword evidence="1" id="KW-0732">Signal</keyword>
<evidence type="ECO:0000313" key="3">
    <source>
        <dbReference type="EMBL" id="MBR0666437.1"/>
    </source>
</evidence>
<dbReference type="Proteomes" id="UP001196870">
    <property type="component" value="Unassembled WGS sequence"/>
</dbReference>
<protein>
    <submittedName>
        <fullName evidence="3">Alpha/beta fold hydrolase</fullName>
    </submittedName>
</protein>
<gene>
    <name evidence="3" type="ORF">GXW71_18905</name>
</gene>
<sequence length="292" mass="31683">MQRRSLGTLAIGSILFPALLHAAEDRRFDSAGVPIRFIEEGSGEPVILLHGYGSNIDRGWVAPGVFPAIAARYRTIAIDARGHGASGKPHDRALYGPEMGRDVTRLMDHLDIRQAHIVGYSMGAHIVAQLATLEPQRFLTLTLGGAAGRLGWTEEDQRRVDIESAEMDQGLLRSQFLRLWPRDRPPPTDEEIRADSARRLAGQDPRALAAVRRSNPDQVVAVERLAALPMPVLGIVGTADPYLRDFERLKAAMPALSLVTIPGASHSSAPATPQFREALLAFLQAHPAATPG</sequence>
<accession>A0ABS5F1K7</accession>
<dbReference type="EMBL" id="JAAGBB010000023">
    <property type="protein sequence ID" value="MBR0666437.1"/>
    <property type="molecule type" value="Genomic_DNA"/>
</dbReference>
<evidence type="ECO:0000313" key="4">
    <source>
        <dbReference type="Proteomes" id="UP001196870"/>
    </source>
</evidence>
<dbReference type="SUPFAM" id="SSF53474">
    <property type="entry name" value="alpha/beta-Hydrolases"/>
    <property type="match status" value="1"/>
</dbReference>
<proteinExistence type="predicted"/>
<dbReference type="InterPro" id="IPR000073">
    <property type="entry name" value="AB_hydrolase_1"/>
</dbReference>
<feature type="domain" description="AB hydrolase-1" evidence="2">
    <location>
        <begin position="45"/>
        <end position="197"/>
    </location>
</feature>
<name>A0ABS5F1K7_9PROT</name>
<dbReference type="Pfam" id="PF00561">
    <property type="entry name" value="Abhydrolase_1"/>
    <property type="match status" value="1"/>
</dbReference>
<dbReference type="Gene3D" id="3.40.50.1820">
    <property type="entry name" value="alpha/beta hydrolase"/>
    <property type="match status" value="1"/>
</dbReference>
<evidence type="ECO:0000259" key="2">
    <source>
        <dbReference type="Pfam" id="PF00561"/>
    </source>
</evidence>
<dbReference type="InterPro" id="IPR050471">
    <property type="entry name" value="AB_hydrolase"/>
</dbReference>
<dbReference type="PANTHER" id="PTHR43433">
    <property type="entry name" value="HYDROLASE, ALPHA/BETA FOLD FAMILY PROTEIN"/>
    <property type="match status" value="1"/>
</dbReference>
<dbReference type="InterPro" id="IPR029058">
    <property type="entry name" value="AB_hydrolase_fold"/>
</dbReference>
<dbReference type="RefSeq" id="WP_211854111.1">
    <property type="nucleotide sequence ID" value="NZ_JAAGBB010000023.1"/>
</dbReference>
<keyword evidence="4" id="KW-1185">Reference proteome</keyword>
<keyword evidence="3" id="KW-0378">Hydrolase</keyword>
<organism evidence="3 4">
    <name type="scientific">Plastoroseomonas hellenica</name>
    <dbReference type="NCBI Taxonomy" id="2687306"/>
    <lineage>
        <taxon>Bacteria</taxon>
        <taxon>Pseudomonadati</taxon>
        <taxon>Pseudomonadota</taxon>
        <taxon>Alphaproteobacteria</taxon>
        <taxon>Acetobacterales</taxon>
        <taxon>Acetobacteraceae</taxon>
        <taxon>Plastoroseomonas</taxon>
    </lineage>
</organism>
<evidence type="ECO:0000256" key="1">
    <source>
        <dbReference type="SAM" id="SignalP"/>
    </source>
</evidence>
<feature type="signal peptide" evidence="1">
    <location>
        <begin position="1"/>
        <end position="22"/>
    </location>
</feature>